<dbReference type="Pfam" id="PF00109">
    <property type="entry name" value="ketoacyl-synt"/>
    <property type="match status" value="1"/>
</dbReference>
<keyword evidence="3" id="KW-0489">Methyltransferase</keyword>
<dbReference type="InterPro" id="IPR014030">
    <property type="entry name" value="Ketoacyl_synth_N"/>
</dbReference>
<dbReference type="Proteomes" id="UP001251528">
    <property type="component" value="Unassembled WGS sequence"/>
</dbReference>
<dbReference type="Pfam" id="PF08659">
    <property type="entry name" value="KR"/>
    <property type="match status" value="1"/>
</dbReference>
<dbReference type="GO" id="GO:0044550">
    <property type="term" value="P:secondary metabolite biosynthetic process"/>
    <property type="evidence" value="ECO:0007669"/>
    <property type="project" value="UniProtKB-ARBA"/>
</dbReference>
<keyword evidence="5" id="KW-0560">Oxidoreductase</keyword>
<dbReference type="InterPro" id="IPR016039">
    <property type="entry name" value="Thiolase-like"/>
</dbReference>
<dbReference type="Gene3D" id="3.10.129.110">
    <property type="entry name" value="Polyketide synthase dehydratase"/>
    <property type="match status" value="1"/>
</dbReference>
<feature type="domain" description="PKS/mFAS DH" evidence="10">
    <location>
        <begin position="939"/>
        <end position="1239"/>
    </location>
</feature>
<dbReference type="GO" id="GO:0016491">
    <property type="term" value="F:oxidoreductase activity"/>
    <property type="evidence" value="ECO:0007669"/>
    <property type="project" value="UniProtKB-KW"/>
</dbReference>
<dbReference type="InterPro" id="IPR014031">
    <property type="entry name" value="Ketoacyl_synth_C"/>
</dbReference>
<dbReference type="InterPro" id="IPR001227">
    <property type="entry name" value="Ac_transferase_dom_sf"/>
</dbReference>
<dbReference type="InterPro" id="IPR014043">
    <property type="entry name" value="Acyl_transferase_dom"/>
</dbReference>
<dbReference type="Pfam" id="PF08242">
    <property type="entry name" value="Methyltransf_12"/>
    <property type="match status" value="1"/>
</dbReference>
<comment type="caution">
    <text evidence="11">The sequence shown here is derived from an EMBL/GenBank/DDBJ whole genome shotgun (WGS) entry which is preliminary data.</text>
</comment>
<dbReference type="GO" id="GO:0031177">
    <property type="term" value="F:phosphopantetheine binding"/>
    <property type="evidence" value="ECO:0007669"/>
    <property type="project" value="InterPro"/>
</dbReference>
<evidence type="ECO:0000259" key="10">
    <source>
        <dbReference type="PROSITE" id="PS52019"/>
    </source>
</evidence>
<dbReference type="Gene3D" id="3.40.366.10">
    <property type="entry name" value="Malonyl-Coenzyme A Acyl Carrier Protein, domain 2"/>
    <property type="match status" value="1"/>
</dbReference>
<evidence type="ECO:0000256" key="7">
    <source>
        <dbReference type="PROSITE-ProRule" id="PRU01363"/>
    </source>
</evidence>
<dbReference type="Gene3D" id="1.10.1200.10">
    <property type="entry name" value="ACP-like"/>
    <property type="match status" value="1"/>
</dbReference>
<dbReference type="SMART" id="SM00823">
    <property type="entry name" value="PKS_PP"/>
    <property type="match status" value="1"/>
</dbReference>
<evidence type="ECO:0000313" key="11">
    <source>
        <dbReference type="EMBL" id="KAK2594097.1"/>
    </source>
</evidence>
<keyword evidence="1" id="KW-0596">Phosphopantetheine</keyword>
<dbReference type="InterPro" id="IPR020807">
    <property type="entry name" value="PKS_DH"/>
</dbReference>
<dbReference type="SMART" id="SM00825">
    <property type="entry name" value="PKS_KS"/>
    <property type="match status" value="1"/>
</dbReference>
<dbReference type="InterPro" id="IPR029063">
    <property type="entry name" value="SAM-dependent_MTases_sf"/>
</dbReference>
<dbReference type="SUPFAM" id="SSF53901">
    <property type="entry name" value="Thiolase-like"/>
    <property type="match status" value="1"/>
</dbReference>
<dbReference type="GO" id="GO:0008168">
    <property type="term" value="F:methyltransferase activity"/>
    <property type="evidence" value="ECO:0007669"/>
    <property type="project" value="UniProtKB-KW"/>
</dbReference>
<evidence type="ECO:0000256" key="2">
    <source>
        <dbReference type="ARBA" id="ARBA00022553"/>
    </source>
</evidence>
<feature type="domain" description="Carrier" evidence="8">
    <location>
        <begin position="2391"/>
        <end position="2470"/>
    </location>
</feature>
<keyword evidence="12" id="KW-1185">Reference proteome</keyword>
<dbReference type="Gene3D" id="3.40.50.720">
    <property type="entry name" value="NAD(P)-binding Rossmann-like Domain"/>
    <property type="match status" value="1"/>
</dbReference>
<proteinExistence type="predicted"/>
<feature type="active site" description="Proton donor; for dehydratase activity" evidence="7">
    <location>
        <position position="1145"/>
    </location>
</feature>
<dbReference type="Pfam" id="PF16197">
    <property type="entry name" value="KAsynt_C_assoc"/>
    <property type="match status" value="1"/>
</dbReference>
<dbReference type="SUPFAM" id="SSF52151">
    <property type="entry name" value="FabD/lysophospholipase-like"/>
    <property type="match status" value="1"/>
</dbReference>
<evidence type="ECO:0000259" key="9">
    <source>
        <dbReference type="PROSITE" id="PS52004"/>
    </source>
</evidence>
<organism evidence="11 12">
    <name type="scientific">Conoideocrella luteorostrata</name>
    <dbReference type="NCBI Taxonomy" id="1105319"/>
    <lineage>
        <taxon>Eukaryota</taxon>
        <taxon>Fungi</taxon>
        <taxon>Dikarya</taxon>
        <taxon>Ascomycota</taxon>
        <taxon>Pezizomycotina</taxon>
        <taxon>Sordariomycetes</taxon>
        <taxon>Hypocreomycetidae</taxon>
        <taxon>Hypocreales</taxon>
        <taxon>Clavicipitaceae</taxon>
        <taxon>Conoideocrella</taxon>
    </lineage>
</organism>
<dbReference type="Pfam" id="PF00550">
    <property type="entry name" value="PP-binding"/>
    <property type="match status" value="1"/>
</dbReference>
<dbReference type="InterPro" id="IPR013968">
    <property type="entry name" value="PKS_KR"/>
</dbReference>
<dbReference type="InterPro" id="IPR050091">
    <property type="entry name" value="PKS_NRPS_Biosynth_Enz"/>
</dbReference>
<dbReference type="Pfam" id="PF00698">
    <property type="entry name" value="Acyl_transf_1"/>
    <property type="match status" value="1"/>
</dbReference>
<dbReference type="GO" id="GO:0004312">
    <property type="term" value="F:fatty acid synthase activity"/>
    <property type="evidence" value="ECO:0007669"/>
    <property type="project" value="TreeGrafter"/>
</dbReference>
<dbReference type="InterPro" id="IPR057326">
    <property type="entry name" value="KR_dom"/>
</dbReference>
<dbReference type="SUPFAM" id="SSF47336">
    <property type="entry name" value="ACP-like"/>
    <property type="match status" value="1"/>
</dbReference>
<dbReference type="Pfam" id="PF02801">
    <property type="entry name" value="Ketoacyl-synt_C"/>
    <property type="match status" value="1"/>
</dbReference>
<evidence type="ECO:0000256" key="3">
    <source>
        <dbReference type="ARBA" id="ARBA00022603"/>
    </source>
</evidence>
<name>A0AAJ0CM32_9HYPO</name>
<dbReference type="InterPro" id="IPR009081">
    <property type="entry name" value="PP-bd_ACP"/>
</dbReference>
<sequence length="2488" mass="273388">MNSHEPIAIIGIGCRFPGNGNTPSALWNVLRDPPDLLTTVPEDRFNIDGFYHENGQLGGHTNVRSSYFLEGKDFHKKFDAQFFGISPMEAHAIDPQVRILLETVYEAVEDSGHTMDGIQGSDTAVYSGVLMHDYEHIMSRDAQFMNKYHATGVTPSLIANRISYFFDWHGPSMILDTACSASLYAVHLAMQQLRSGGSSLAVATGCNLMLDPLAYISQSKMNMLSPTGRSRMWDADADGYARGEGIAALILKPLSRAEADGDPIHAVIREAGVNQDGKTPGITMPSSKAQIALIRDCYARAGLDITRQADRPQFFEAHGTGTPAGDPIEAEAIEKTFFSNKEAENFGPLYVGGIKTVIGHTEGTAGLAGLIKVVLAMKHATIPANLLFNRINPRVAPFYTNLRIPTSALEWPPVGDNQPRRASVNSFGFGGANAHAILESYIPKLHQTPEIVVFSPFIFSAVSEASLTAYLDTFREFLAAQGNKLNMRDLAFTLHSRRTRFLFTASFPASSPDLLLCKITERMETVRSRTNDGLGVRAAQISRGGPRILGVFTGQGAQWARMGAELISSSPTAKKIIDRLDDQLASLPEEVRPLWTIAGELVKDAASSNNSDPTLAQPLSLAVQIILIDILEVAGVRFSAVVGHSSGEIAAAYAAKRISAEDAICLSYYRGLSVASSKPHDGKSGAMLVVGTSQQDVEELLAEPEFKNRAWIASINSSASITISGDSDAINEIHAVLQDEKKFTRLLKVNRAYHSPHMLSYSSDYKTYQKNMSIVVNPASRSVWFSSVSGEDNSTLQDELKGSYWVDNLLSPVYFKQAVERAWSDIGPFDIVVEIGPHPALKGPVQQIFQDIADRRVPYTGLLQRGISDLESLANGMGYIYSHAGKGSVDLKAYETFLSDNATFHTLQGLPPYSWNHSTDYWHESRYTWAVSHRSDKVHELLGHLTPDSSDREMRWRHSICPKEVPWLSGHRIQGQTVFPGAVFIVTVVEACLKLKKEQPVSLIEVLDIVMGQALTFDDDDTPVEVVLTLADIQKQKESPFITGRFNFSASKGKGVAILDSLAYGKFRIVLGVASSTALPGGSSQSPGLLDIGSDDFYASLRKLDYEFSGPFIALSGLRRKLGLSTGFLPELNEPSLLIHPAMLDALFQSIVLAASAPHDGRIWVAHVPSHIKAVRVNPSLCDAQRGSKVRPAFEASCEQSSDMSYVLGNSNLFPEGYDYSMVAVEGANLVALSRATADNDRVMFSSHCWGPASPDISQIDVIDRSIPRQHEFIKTLQRAAYFYLRKLEQDVPHDHSCRFDGPYTAIFHYASHTLHSFMGGLLSLWCPEWETDSHETIESLFACGPSTPDSELLRVMGPRLADIVTGNASPIDIGMQNNLLAKYYEGSIGVPESLDRLAQTVGQILHRHPHIRCLEIGAGTGTATKAILRENEFLFSEYTFTDISPGFFVSAQASLGKHADGMVFKALDISKDICSQGFEPHFYELVIASLVLHATPCLIETLKNVRRLLKPGGYLVAIEMQKDIPSHVGTIFGAFSGWWLGANDGRLLSPCVDISQWNDLLCQTGFSGCDSSAFEPDPFVHPASIFVSQAVDERIEFLRNPLSTPPASDITISRLVLLGGESSETGSLVAPLLHLLQPYCANIVHCQQLTETQTLGIGSDTLVLSLVDLYRPLFQQLTEATWESLKSLLQCVGSLIWVTRDRRVEKPHSNMMVGFMRSVLNEIPNIATQFLDFEDERQLDAEVLSSAVLRFAKAVKLKQEDNFADMLHTIEPELSFQKTGMVAIPRLKRERAMNDRYNASRRAVSTTIRTAQASISLGPAKPGYYVRQNRGSIIESTKTSPDPIVRVSHSLLMPLRVNRHSSLFWSLGILVDTRTPVIALSLLNEEVVHPEICIPVPADCLPDNIKPCFLRQVVLFQISSLILGDLEDGDRVLIHDAEPALAKFIQSEGQKRGIEVVCTATHDRVSNEPLKLHSNASDRSLKALRPDSMVVFGDFGVTWESSRVSQRLLRHLNVACRRETVQSIFGGLKRSLARITKEKFQKVLRDALASIACGLRAAPETDAGNVIGLAYIDTIKDHLAYRYIVDWTIGNKVGALVEPVDTHSLFSPEKTYWLVGLTGSLGLSLCEWMIRKGARHIALSSRNPKVESCWLEMIASWGSVVKVATCDIVNMQELQTAYEDISSNMPPIAGVAQGAMVLHDIGLAAMSIDHLQKVTRPKVEGSINLDKLFQDKELDFFIYFSSVTSVVGTPGQASYSAANLFMTSLAEQQRQRGLSSAVINIGPVVGAGYVMRTTPNIKPIILLGLRPLSELDFHLLVAEAVVACQSKLSRPINITMGINQIHGTEEIQPKWAANPIMSHWIRKDRKVDVAANKSTTSLKEQLLAARNEDQVYNLMRGAILERLIALLRLDFDINSFDDTMGLNDLGVDSLMATEVRLLLMNSFQINVPVLRIMSGISLKDLVTIVVDALDPSMTPNARMKPANGLMN</sequence>
<dbReference type="SMART" id="SM00826">
    <property type="entry name" value="PKS_DH"/>
    <property type="match status" value="1"/>
</dbReference>
<dbReference type="CDD" id="cd00833">
    <property type="entry name" value="PKS"/>
    <property type="match status" value="1"/>
</dbReference>
<dbReference type="InterPro" id="IPR018201">
    <property type="entry name" value="Ketoacyl_synth_AS"/>
</dbReference>
<dbReference type="Gene3D" id="3.40.50.150">
    <property type="entry name" value="Vaccinia Virus protein VP39"/>
    <property type="match status" value="1"/>
</dbReference>
<evidence type="ECO:0000313" key="12">
    <source>
        <dbReference type="Proteomes" id="UP001251528"/>
    </source>
</evidence>
<dbReference type="FunFam" id="3.40.47.10:FF:000019">
    <property type="entry name" value="Polyketide synthase type I"/>
    <property type="match status" value="1"/>
</dbReference>
<dbReference type="Pfam" id="PF14765">
    <property type="entry name" value="PS-DH"/>
    <property type="match status" value="1"/>
</dbReference>
<dbReference type="PROSITE" id="PS52004">
    <property type="entry name" value="KS3_2"/>
    <property type="match status" value="1"/>
</dbReference>
<evidence type="ECO:0000256" key="5">
    <source>
        <dbReference type="ARBA" id="ARBA00023002"/>
    </source>
</evidence>
<dbReference type="SUPFAM" id="SSF55048">
    <property type="entry name" value="Probable ACP-binding domain of malonyl-CoA ACP transacylase"/>
    <property type="match status" value="1"/>
</dbReference>
<dbReference type="PROSITE" id="PS00606">
    <property type="entry name" value="KS3_1"/>
    <property type="match status" value="1"/>
</dbReference>
<dbReference type="SUPFAM" id="SSF53335">
    <property type="entry name" value="S-adenosyl-L-methionine-dependent methyltransferases"/>
    <property type="match status" value="1"/>
</dbReference>
<dbReference type="InterPro" id="IPR016036">
    <property type="entry name" value="Malonyl_transacylase_ACP-bd"/>
</dbReference>
<feature type="active site" description="Proton acceptor; for dehydratase activity" evidence="7">
    <location>
        <position position="971"/>
    </location>
</feature>
<accession>A0AAJ0CM32</accession>
<dbReference type="Gene3D" id="3.40.47.10">
    <property type="match status" value="1"/>
</dbReference>
<dbReference type="GO" id="GO:0004315">
    <property type="term" value="F:3-oxoacyl-[acyl-carrier-protein] synthase activity"/>
    <property type="evidence" value="ECO:0007669"/>
    <property type="project" value="InterPro"/>
</dbReference>
<dbReference type="PANTHER" id="PTHR43775">
    <property type="entry name" value="FATTY ACID SYNTHASE"/>
    <property type="match status" value="1"/>
</dbReference>
<dbReference type="Pfam" id="PF21089">
    <property type="entry name" value="PKS_DH_N"/>
    <property type="match status" value="1"/>
</dbReference>
<dbReference type="SMART" id="SM00822">
    <property type="entry name" value="PKS_KR"/>
    <property type="match status" value="1"/>
</dbReference>
<dbReference type="SMART" id="SM00827">
    <property type="entry name" value="PKS_AT"/>
    <property type="match status" value="1"/>
</dbReference>
<dbReference type="InterPro" id="IPR020806">
    <property type="entry name" value="PKS_PP-bd"/>
</dbReference>
<dbReference type="InterPro" id="IPR042104">
    <property type="entry name" value="PKS_dehydratase_sf"/>
</dbReference>
<evidence type="ECO:0008006" key="13">
    <source>
        <dbReference type="Google" id="ProtNLM"/>
    </source>
</evidence>
<dbReference type="InterPro" id="IPR049551">
    <property type="entry name" value="PKS_DH_C"/>
</dbReference>
<dbReference type="SUPFAM" id="SSF51735">
    <property type="entry name" value="NAD(P)-binding Rossmann-fold domains"/>
    <property type="match status" value="1"/>
</dbReference>
<dbReference type="PROSITE" id="PS50075">
    <property type="entry name" value="CARRIER"/>
    <property type="match status" value="1"/>
</dbReference>
<evidence type="ECO:0000256" key="4">
    <source>
        <dbReference type="ARBA" id="ARBA00022679"/>
    </source>
</evidence>
<dbReference type="InterPro" id="IPR020841">
    <property type="entry name" value="PKS_Beta-ketoAc_synthase_dom"/>
</dbReference>
<dbReference type="InterPro" id="IPR013217">
    <property type="entry name" value="Methyltransf_12"/>
</dbReference>
<dbReference type="InterPro" id="IPR036291">
    <property type="entry name" value="NAD(P)-bd_dom_sf"/>
</dbReference>
<evidence type="ECO:0000256" key="6">
    <source>
        <dbReference type="ARBA" id="ARBA00023268"/>
    </source>
</evidence>
<feature type="domain" description="Ketosynthase family 3 (KS3)" evidence="9">
    <location>
        <begin position="4"/>
        <end position="440"/>
    </location>
</feature>
<feature type="region of interest" description="C-terminal hotdog fold" evidence="7">
    <location>
        <begin position="1089"/>
        <end position="1239"/>
    </location>
</feature>
<dbReference type="InterPro" id="IPR036736">
    <property type="entry name" value="ACP-like_sf"/>
</dbReference>
<evidence type="ECO:0000259" key="8">
    <source>
        <dbReference type="PROSITE" id="PS50075"/>
    </source>
</evidence>
<protein>
    <recommendedName>
        <fullName evidence="13">Polyketide synthase</fullName>
    </recommendedName>
</protein>
<dbReference type="CDD" id="cd02440">
    <property type="entry name" value="AdoMet_MTases"/>
    <property type="match status" value="1"/>
</dbReference>
<keyword evidence="6" id="KW-0511">Multifunctional enzyme</keyword>
<feature type="region of interest" description="N-terminal hotdog fold" evidence="7">
    <location>
        <begin position="939"/>
        <end position="1074"/>
    </location>
</feature>
<evidence type="ECO:0000256" key="1">
    <source>
        <dbReference type="ARBA" id="ARBA00022450"/>
    </source>
</evidence>
<dbReference type="InterPro" id="IPR016035">
    <property type="entry name" value="Acyl_Trfase/lysoPLipase"/>
</dbReference>
<dbReference type="PANTHER" id="PTHR43775:SF20">
    <property type="entry name" value="HYBRID PKS-NRPS SYNTHETASE APDA"/>
    <property type="match status" value="1"/>
</dbReference>
<dbReference type="InterPro" id="IPR049552">
    <property type="entry name" value="PKS_DH_N"/>
</dbReference>
<gene>
    <name evidence="11" type="ORF">QQS21_008200</name>
</gene>
<dbReference type="GO" id="GO:0032259">
    <property type="term" value="P:methylation"/>
    <property type="evidence" value="ECO:0007669"/>
    <property type="project" value="UniProtKB-KW"/>
</dbReference>
<dbReference type="InterPro" id="IPR032821">
    <property type="entry name" value="PKS_assoc"/>
</dbReference>
<keyword evidence="4" id="KW-0808">Transferase</keyword>
<reference evidence="11" key="1">
    <citation type="submission" date="2023-06" db="EMBL/GenBank/DDBJ databases">
        <title>Conoideocrella luteorostrata (Hypocreales: Clavicipitaceae), a potential biocontrol fungus for elongate hemlock scale in United States Christmas tree production areas.</title>
        <authorList>
            <person name="Barrett H."/>
            <person name="Lovett B."/>
            <person name="Macias A.M."/>
            <person name="Stajich J.E."/>
            <person name="Kasson M.T."/>
        </authorList>
    </citation>
    <scope>NUCLEOTIDE SEQUENCE</scope>
    <source>
        <strain evidence="11">ARSEF 14590</strain>
    </source>
</reference>
<dbReference type="PROSITE" id="PS52019">
    <property type="entry name" value="PKS_MFAS_DH"/>
    <property type="match status" value="1"/>
</dbReference>
<keyword evidence="2" id="KW-0597">Phosphoprotein</keyword>
<dbReference type="InterPro" id="IPR049900">
    <property type="entry name" value="PKS_mFAS_DH"/>
</dbReference>
<dbReference type="GO" id="GO:0006633">
    <property type="term" value="P:fatty acid biosynthetic process"/>
    <property type="evidence" value="ECO:0007669"/>
    <property type="project" value="InterPro"/>
</dbReference>
<dbReference type="EMBL" id="JASWJB010000181">
    <property type="protein sequence ID" value="KAK2594097.1"/>
    <property type="molecule type" value="Genomic_DNA"/>
</dbReference>